<sequence length="360" mass="41379">MTLTMNQTFYAPRTDIAIGFQHPFMNQQATTTNFIYFKMMQAPSSSSVVHQHSTITTTVVNQQVSGELANSHKLVPSKIKGKEHSTTESNQQDSMEDDNDDDWIDVDEDDNVVPSKPKSKHFYFRHSEESDDESDEEDEEEDNEEMDEDDEFVDIEIPFWYGNEDPKHIEFVMKEYSSFLQLNKDRQPNSRIPIRFIGKIVREALEDTVISVRDEDDEDSDEDDSLHMQRVLLTSETIYIYQKSVQSPELCCKFDTSITVQTFYDYEEGVPISILIQPETEWDISSLDNVTLLECFPSFGLDPYAFEYGSHRVVDTRQILPHTLETSLGNAGLFNQCLQNSAGCLAKLKPKQQNESPKAE</sequence>
<reference evidence="2 3" key="1">
    <citation type="journal article" date="2010" name="Cell">
        <title>The genome of Naegleria gruberi illuminates early eukaryotic versatility.</title>
        <authorList>
            <person name="Fritz-Laylin L.K."/>
            <person name="Prochnik S.E."/>
            <person name="Ginger M.L."/>
            <person name="Dacks J.B."/>
            <person name="Carpenter M.L."/>
            <person name="Field M.C."/>
            <person name="Kuo A."/>
            <person name="Paredez A."/>
            <person name="Chapman J."/>
            <person name="Pham J."/>
            <person name="Shu S."/>
            <person name="Neupane R."/>
            <person name="Cipriano M."/>
            <person name="Mancuso J."/>
            <person name="Tu H."/>
            <person name="Salamov A."/>
            <person name="Lindquist E."/>
            <person name="Shapiro H."/>
            <person name="Lucas S."/>
            <person name="Grigoriev I.V."/>
            <person name="Cande W.Z."/>
            <person name="Fulton C."/>
            <person name="Rokhsar D.S."/>
            <person name="Dawson S.C."/>
        </authorList>
    </citation>
    <scope>NUCLEOTIDE SEQUENCE [LARGE SCALE GENOMIC DNA]</scope>
    <source>
        <strain evidence="2 3">NEG-M</strain>
    </source>
</reference>
<dbReference type="InParanoid" id="D2VFB5"/>
<gene>
    <name evidence="2" type="ORF">NAEGRDRAFT_79736</name>
</gene>
<name>D2VFB5_NAEGR</name>
<dbReference type="Proteomes" id="UP000006671">
    <property type="component" value="Unassembled WGS sequence"/>
</dbReference>
<dbReference type="AlphaFoldDB" id="D2VFB5"/>
<dbReference type="RefSeq" id="XP_002677174.1">
    <property type="nucleotide sequence ID" value="XM_002677128.1"/>
</dbReference>
<dbReference type="EMBL" id="GG738868">
    <property type="protein sequence ID" value="EFC44430.1"/>
    <property type="molecule type" value="Genomic_DNA"/>
</dbReference>
<dbReference type="GeneID" id="8848235"/>
<feature type="compositionally biased region" description="Acidic residues" evidence="1">
    <location>
        <begin position="94"/>
        <end position="111"/>
    </location>
</feature>
<dbReference type="KEGG" id="ngr:NAEGRDRAFT_79736"/>
<dbReference type="PANTHER" id="PTHR48209">
    <property type="entry name" value="AGL056WP"/>
    <property type="match status" value="1"/>
</dbReference>
<feature type="compositionally biased region" description="Acidic residues" evidence="1">
    <location>
        <begin position="129"/>
        <end position="151"/>
    </location>
</feature>
<evidence type="ECO:0000256" key="1">
    <source>
        <dbReference type="SAM" id="MobiDB-lite"/>
    </source>
</evidence>
<organism evidence="3">
    <name type="scientific">Naegleria gruberi</name>
    <name type="common">Amoeba</name>
    <dbReference type="NCBI Taxonomy" id="5762"/>
    <lineage>
        <taxon>Eukaryota</taxon>
        <taxon>Discoba</taxon>
        <taxon>Heterolobosea</taxon>
        <taxon>Tetramitia</taxon>
        <taxon>Eutetramitia</taxon>
        <taxon>Vahlkampfiidae</taxon>
        <taxon>Naegleria</taxon>
    </lineage>
</organism>
<evidence type="ECO:0000313" key="2">
    <source>
        <dbReference type="EMBL" id="EFC44430.1"/>
    </source>
</evidence>
<proteinExistence type="predicted"/>
<keyword evidence="3" id="KW-1185">Reference proteome</keyword>
<evidence type="ECO:0000313" key="3">
    <source>
        <dbReference type="Proteomes" id="UP000006671"/>
    </source>
</evidence>
<dbReference type="eggNOG" id="ENOG502SWS0">
    <property type="taxonomic scope" value="Eukaryota"/>
</dbReference>
<dbReference type="PANTHER" id="PTHR48209:SF2">
    <property type="entry name" value="FI24008P1"/>
    <property type="match status" value="1"/>
</dbReference>
<accession>D2VFB5</accession>
<dbReference type="OrthoDB" id="10406070at2759"/>
<dbReference type="OMA" id="NSHRSAN"/>
<dbReference type="VEuPathDB" id="AmoebaDB:NAEGRDRAFT_79736"/>
<feature type="region of interest" description="Disordered" evidence="1">
    <location>
        <begin position="67"/>
        <end position="151"/>
    </location>
</feature>
<protein>
    <submittedName>
        <fullName evidence="2">Uncharacterized protein</fullName>
    </submittedName>
</protein>